<reference evidence="17 18" key="1">
    <citation type="submission" date="2020-06" db="EMBL/GenBank/DDBJ databases">
        <title>Methanolobus halotolerans sp. nov., isolated from a saline lake Tus in Siberia.</title>
        <authorList>
            <person name="Shen Y."/>
            <person name="Chen S.-C."/>
            <person name="Lai M.-C."/>
            <person name="Huang H.-H."/>
            <person name="Chiu H.-H."/>
            <person name="Tang S.-L."/>
            <person name="Rogozin D.Y."/>
            <person name="Degermendzhy A.G."/>
        </authorList>
    </citation>
    <scope>NUCLEOTIDE SEQUENCE [LARGE SCALE GENOMIC DNA]</scope>
    <source>
        <strain evidence="17 18">DSM 21339</strain>
    </source>
</reference>
<feature type="binding site" evidence="15">
    <location>
        <position position="599"/>
    </location>
    <ligand>
        <name>[4Fe-4S] cluster</name>
        <dbReference type="ChEBI" id="CHEBI:49883"/>
        <label>1</label>
    </ligand>
</feature>
<comment type="subunit">
    <text evidence="2 14">Heterodimer of the IorA and IorB subunits.</text>
</comment>
<dbReference type="SUPFAM" id="SSF54862">
    <property type="entry name" value="4Fe-4S ferredoxins"/>
    <property type="match status" value="1"/>
</dbReference>
<dbReference type="PANTHER" id="PTHR43710:SF7">
    <property type="entry name" value="INDOLEPYRUVATE OXIDOREDUCTASE SUBUNIT IORA"/>
    <property type="match status" value="1"/>
</dbReference>
<evidence type="ECO:0000256" key="8">
    <source>
        <dbReference type="ARBA" id="ARBA00022982"/>
    </source>
</evidence>
<dbReference type="EMBL" id="CP058215">
    <property type="protein sequence ID" value="QLC49272.1"/>
    <property type="molecule type" value="Genomic_DNA"/>
</dbReference>
<dbReference type="NCBIfam" id="TIGR03336">
    <property type="entry name" value="IOR_alpha"/>
    <property type="match status" value="1"/>
</dbReference>
<evidence type="ECO:0000256" key="12">
    <source>
        <dbReference type="ARBA" id="ARBA00030514"/>
    </source>
</evidence>
<evidence type="ECO:0000256" key="3">
    <source>
        <dbReference type="ARBA" id="ARBA00012812"/>
    </source>
</evidence>
<feature type="binding site" evidence="15">
    <location>
        <position position="560"/>
    </location>
    <ligand>
        <name>[4Fe-4S] cluster</name>
        <dbReference type="ChEBI" id="CHEBI:49883"/>
        <label>1</label>
    </ligand>
</feature>
<evidence type="ECO:0000313" key="18">
    <source>
        <dbReference type="Proteomes" id="UP000509594"/>
    </source>
</evidence>
<evidence type="ECO:0000256" key="14">
    <source>
        <dbReference type="PIRNR" id="PIRNR006439"/>
    </source>
</evidence>
<keyword evidence="7 14" id="KW-0479">Metal-binding</keyword>
<gene>
    <name evidence="17" type="primary">iorA</name>
    <name evidence="17" type="ORF">HWN40_02830</name>
</gene>
<dbReference type="Proteomes" id="UP000509594">
    <property type="component" value="Chromosome"/>
</dbReference>
<dbReference type="FunFam" id="3.40.50.970:FF:000039">
    <property type="entry name" value="Indolepyruvate oxidoreductase subunit IorA"/>
    <property type="match status" value="1"/>
</dbReference>
<dbReference type="AlphaFoldDB" id="A0A7D5E5P1"/>
<protein>
    <recommendedName>
        <fullName evidence="4 14">Indolepyruvate oxidoreductase subunit IorA</fullName>
        <shortName evidence="14">IOR</shortName>
        <ecNumber evidence="3 14">1.2.7.8</ecNumber>
    </recommendedName>
    <alternativeName>
        <fullName evidence="12 14">Indolepyruvate ferredoxin oxidoreductase subunit alpha</fullName>
    </alternativeName>
</protein>
<feature type="binding site" evidence="15">
    <location>
        <position position="592"/>
    </location>
    <ligand>
        <name>[4Fe-4S] cluster</name>
        <dbReference type="ChEBI" id="CHEBI:49883"/>
        <label>2</label>
    </ligand>
</feature>
<keyword evidence="5 14" id="KW-0813">Transport</keyword>
<dbReference type="InterPro" id="IPR009014">
    <property type="entry name" value="Transketo_C/PFOR_II"/>
</dbReference>
<dbReference type="CDD" id="cd07034">
    <property type="entry name" value="TPP_PYR_PFOR_IOR-alpha_like"/>
    <property type="match status" value="1"/>
</dbReference>
<evidence type="ECO:0000256" key="6">
    <source>
        <dbReference type="ARBA" id="ARBA00022485"/>
    </source>
</evidence>
<feature type="binding site" evidence="15">
    <location>
        <position position="571"/>
    </location>
    <ligand>
        <name>[4Fe-4S] cluster</name>
        <dbReference type="ChEBI" id="CHEBI:49883"/>
        <label>2</label>
    </ligand>
</feature>
<dbReference type="GO" id="GO:0044272">
    <property type="term" value="P:sulfur compound biosynthetic process"/>
    <property type="evidence" value="ECO:0007669"/>
    <property type="project" value="UniProtKB-ARBA"/>
</dbReference>
<evidence type="ECO:0000256" key="1">
    <source>
        <dbReference type="ARBA" id="ARBA00002995"/>
    </source>
</evidence>
<evidence type="ECO:0000313" key="17">
    <source>
        <dbReference type="EMBL" id="QLC49272.1"/>
    </source>
</evidence>
<comment type="function">
    <text evidence="1 14">Catalyzes the ferredoxin-dependent oxidative decarboxylation of arylpyruvates.</text>
</comment>
<evidence type="ECO:0000256" key="9">
    <source>
        <dbReference type="ARBA" id="ARBA00023002"/>
    </source>
</evidence>
<dbReference type="InterPro" id="IPR002880">
    <property type="entry name" value="Pyrv_Fd/Flavodoxin_OxRdtase_N"/>
</dbReference>
<evidence type="ECO:0000256" key="10">
    <source>
        <dbReference type="ARBA" id="ARBA00023004"/>
    </source>
</evidence>
<evidence type="ECO:0000256" key="4">
    <source>
        <dbReference type="ARBA" id="ARBA00017710"/>
    </source>
</evidence>
<dbReference type="SUPFAM" id="SSF52518">
    <property type="entry name" value="Thiamin diphosphate-binding fold (THDP-binding)"/>
    <property type="match status" value="2"/>
</dbReference>
<dbReference type="GO" id="GO:0051539">
    <property type="term" value="F:4 iron, 4 sulfur cluster binding"/>
    <property type="evidence" value="ECO:0007669"/>
    <property type="project" value="UniProtKB-UniRule"/>
</dbReference>
<evidence type="ECO:0000256" key="13">
    <source>
        <dbReference type="ARBA" id="ARBA00048332"/>
    </source>
</evidence>
<dbReference type="GO" id="GO:0043805">
    <property type="term" value="F:indolepyruvate ferredoxin oxidoreductase activity"/>
    <property type="evidence" value="ECO:0007669"/>
    <property type="project" value="UniProtKB-UniRule"/>
</dbReference>
<evidence type="ECO:0000256" key="15">
    <source>
        <dbReference type="PIRSR" id="PIRSR006439-50"/>
    </source>
</evidence>
<name>A0A7D5E5P1_9EURY</name>
<evidence type="ECO:0000259" key="16">
    <source>
        <dbReference type="PROSITE" id="PS51379"/>
    </source>
</evidence>
<feature type="binding site" evidence="15">
    <location>
        <position position="566"/>
    </location>
    <ligand>
        <name>[4Fe-4S] cluster</name>
        <dbReference type="ChEBI" id="CHEBI:49883"/>
        <label>1</label>
    </ligand>
</feature>
<dbReference type="Gene3D" id="3.30.70.20">
    <property type="match status" value="1"/>
</dbReference>
<dbReference type="Pfam" id="PF01855">
    <property type="entry name" value="POR_N"/>
    <property type="match status" value="1"/>
</dbReference>
<feature type="domain" description="4Fe-4S ferredoxin-type" evidence="16">
    <location>
        <begin position="582"/>
        <end position="609"/>
    </location>
</feature>
<keyword evidence="11 14" id="KW-0411">Iron-sulfur</keyword>
<evidence type="ECO:0000256" key="11">
    <source>
        <dbReference type="ARBA" id="ARBA00023014"/>
    </source>
</evidence>
<dbReference type="KEGG" id="mzi:HWN40_02830"/>
<dbReference type="CDD" id="cd02008">
    <property type="entry name" value="TPP_IOR_alpha"/>
    <property type="match status" value="1"/>
</dbReference>
<keyword evidence="17" id="KW-0670">Pyruvate</keyword>
<dbReference type="InterPro" id="IPR011766">
    <property type="entry name" value="TPP_enzyme_TPP-bd"/>
</dbReference>
<evidence type="ECO:0000256" key="5">
    <source>
        <dbReference type="ARBA" id="ARBA00022448"/>
    </source>
</evidence>
<dbReference type="InterPro" id="IPR017721">
    <property type="entry name" value="IorA"/>
</dbReference>
<organism evidence="17 18">
    <name type="scientific">Methanolobus zinderi</name>
    <dbReference type="NCBI Taxonomy" id="536044"/>
    <lineage>
        <taxon>Archaea</taxon>
        <taxon>Methanobacteriati</taxon>
        <taxon>Methanobacteriota</taxon>
        <taxon>Stenosarchaea group</taxon>
        <taxon>Methanomicrobia</taxon>
        <taxon>Methanosarcinales</taxon>
        <taxon>Methanosarcinaceae</taxon>
        <taxon>Methanolobus</taxon>
    </lineage>
</organism>
<dbReference type="RefSeq" id="WP_176964335.1">
    <property type="nucleotide sequence ID" value="NZ_CP058215.1"/>
</dbReference>
<evidence type="ECO:0000256" key="2">
    <source>
        <dbReference type="ARBA" id="ARBA00011238"/>
    </source>
</evidence>
<feature type="binding site" evidence="15">
    <location>
        <position position="563"/>
    </location>
    <ligand>
        <name>[4Fe-4S] cluster</name>
        <dbReference type="ChEBI" id="CHEBI:49883"/>
        <label>1</label>
    </ligand>
</feature>
<keyword evidence="10 14" id="KW-0408">Iron</keyword>
<feature type="domain" description="4Fe-4S ferredoxin-type" evidence="16">
    <location>
        <begin position="551"/>
        <end position="581"/>
    </location>
</feature>
<feature type="binding site" evidence="15">
    <location>
        <position position="595"/>
    </location>
    <ligand>
        <name>[4Fe-4S] cluster</name>
        <dbReference type="ChEBI" id="CHEBI:49883"/>
        <label>2</label>
    </ligand>
</feature>
<proteinExistence type="predicted"/>
<dbReference type="GO" id="GO:0030976">
    <property type="term" value="F:thiamine pyrophosphate binding"/>
    <property type="evidence" value="ECO:0007669"/>
    <property type="project" value="InterPro"/>
</dbReference>
<comment type="catalytic activity">
    <reaction evidence="13 14">
        <text>indole-3-pyruvate + 2 oxidized [2Fe-2S]-[ferredoxin] + CoA = (indol-3-yl)acetyl-CoA + 2 reduced [2Fe-2S]-[ferredoxin] + CO2 + H(+)</text>
        <dbReference type="Rhea" id="RHEA:12645"/>
        <dbReference type="Rhea" id="RHEA-COMP:10000"/>
        <dbReference type="Rhea" id="RHEA-COMP:10001"/>
        <dbReference type="ChEBI" id="CHEBI:15378"/>
        <dbReference type="ChEBI" id="CHEBI:16526"/>
        <dbReference type="ChEBI" id="CHEBI:17640"/>
        <dbReference type="ChEBI" id="CHEBI:33737"/>
        <dbReference type="ChEBI" id="CHEBI:33738"/>
        <dbReference type="ChEBI" id="CHEBI:57271"/>
        <dbReference type="ChEBI" id="CHEBI:57287"/>
        <dbReference type="EC" id="1.2.7.8"/>
    </reaction>
</comment>
<dbReference type="InterPro" id="IPR045025">
    <property type="entry name" value="HACL1-like"/>
</dbReference>
<dbReference type="OrthoDB" id="19071at2157"/>
<accession>A0A7D5E5P1</accession>
<evidence type="ECO:0000256" key="7">
    <source>
        <dbReference type="ARBA" id="ARBA00022723"/>
    </source>
</evidence>
<keyword evidence="8 14" id="KW-0249">Electron transport</keyword>
<dbReference type="InterPro" id="IPR029061">
    <property type="entry name" value="THDP-binding"/>
</dbReference>
<dbReference type="InterPro" id="IPR017896">
    <property type="entry name" value="4Fe4S_Fe-S-bd"/>
</dbReference>
<dbReference type="Pfam" id="PF02775">
    <property type="entry name" value="TPP_enzyme_C"/>
    <property type="match status" value="1"/>
</dbReference>
<dbReference type="Gene3D" id="3.40.50.920">
    <property type="match status" value="1"/>
</dbReference>
<dbReference type="Gene3D" id="3.40.50.970">
    <property type="match status" value="2"/>
</dbReference>
<dbReference type="GO" id="GO:0046872">
    <property type="term" value="F:metal ion binding"/>
    <property type="evidence" value="ECO:0007669"/>
    <property type="project" value="UniProtKB-UniRule"/>
</dbReference>
<dbReference type="GO" id="GO:0006082">
    <property type="term" value="P:organic acid metabolic process"/>
    <property type="evidence" value="ECO:0007669"/>
    <property type="project" value="UniProtKB-ARBA"/>
</dbReference>
<comment type="cofactor">
    <cofactor evidence="14 15">
        <name>[4Fe-4S] cluster</name>
        <dbReference type="ChEBI" id="CHEBI:49883"/>
    </cofactor>
    <text evidence="14 15">Binds 2 [4Fe-4S] clusters. In this family the first cluster has a non-standard and varying [4Fe-4S] binding motif CX(2)CX(2)CX(4-5)CP.</text>
</comment>
<dbReference type="PANTHER" id="PTHR43710">
    <property type="entry name" value="2-HYDROXYACYL-COA LYASE"/>
    <property type="match status" value="1"/>
</dbReference>
<feature type="binding site" evidence="15">
    <location>
        <position position="589"/>
    </location>
    <ligand>
        <name>[4Fe-4S] cluster</name>
        <dbReference type="ChEBI" id="CHEBI:49883"/>
        <label>2</label>
    </ligand>
</feature>
<keyword evidence="6 14" id="KW-0004">4Fe-4S</keyword>
<sequence length="609" mass="66315">MVKREYMLGNVAIARGIVEGGGQVISGYPGTPSSEIIGTLAGMKERNFYVEWSVNEKVALEVAAGAAMAGVRSVVTMKHVGLNVAADPLMTLAYTGVKGSMVIIVADDPSCHSSQNEQDTRRYSQFSLIPCLDPCTPQEAKDMMPYAFEISNKLQTPVIFRPTTRISHGKSDVELGPVKEDMPAADFQKDLERWVMVPKNARIQHPHLLELQKDILAELENSPWNELELSEGASVGVIASGIASVYAKEAVIRQGIDASFLKIGTYPVPEKKIRTLMENADRIIIFEEMEPVVEEQVRIIAQETGSDVEIIGKMPGPIPRIFELNTDVCADVLAEVLGLGRSDVPADTGEDFDYDRCRVELPMRPPVMCPGCSHRATFHVMKRVYGKNAIFPSDIGCYTLGIQSGTVDTTLCMGGSITVASGMYQAGETKPICCSIGDSTFFHTGMNGLLNAIYNKADITVTIVDNRTTAMTGHQPNPGMGKLATGEQTTEVCLETLCKGMGAGFVETVDPYDLNKAEEVFRKAKDYKGTSVVITEQLCVIDAKRSGIRRKPFTIDADKCVGCKKCVYLGCPAIEFDVETKKASINMMCTGCGVCDRLCMFEAISEVKK</sequence>
<dbReference type="EC" id="1.2.7.8" evidence="3 14"/>
<dbReference type="SUPFAM" id="SSF52922">
    <property type="entry name" value="TK C-terminal domain-like"/>
    <property type="match status" value="1"/>
</dbReference>
<dbReference type="PIRSF" id="PIRSF006439">
    <property type="entry name" value="Indolepyruvate_ferr_oxidored"/>
    <property type="match status" value="1"/>
</dbReference>
<dbReference type="GeneID" id="55820575"/>
<keyword evidence="9 14" id="KW-0560">Oxidoreductase</keyword>
<keyword evidence="18" id="KW-1185">Reference proteome</keyword>
<dbReference type="PROSITE" id="PS51379">
    <property type="entry name" value="4FE4S_FER_2"/>
    <property type="match status" value="2"/>
</dbReference>